<protein>
    <submittedName>
        <fullName evidence="1">Uncharacterized protein</fullName>
    </submittedName>
</protein>
<keyword evidence="2" id="KW-1185">Reference proteome</keyword>
<evidence type="ECO:0000313" key="2">
    <source>
        <dbReference type="Proteomes" id="UP000494106"/>
    </source>
</evidence>
<evidence type="ECO:0000313" key="1">
    <source>
        <dbReference type="EMBL" id="CAB3249794.1"/>
    </source>
</evidence>
<proteinExistence type="predicted"/>
<dbReference type="Proteomes" id="UP000494106">
    <property type="component" value="Unassembled WGS sequence"/>
</dbReference>
<organism evidence="1 2">
    <name type="scientific">Arctia plantaginis</name>
    <name type="common">Wood tiger moth</name>
    <name type="synonym">Phalaena plantaginis</name>
    <dbReference type="NCBI Taxonomy" id="874455"/>
    <lineage>
        <taxon>Eukaryota</taxon>
        <taxon>Metazoa</taxon>
        <taxon>Ecdysozoa</taxon>
        <taxon>Arthropoda</taxon>
        <taxon>Hexapoda</taxon>
        <taxon>Insecta</taxon>
        <taxon>Pterygota</taxon>
        <taxon>Neoptera</taxon>
        <taxon>Endopterygota</taxon>
        <taxon>Lepidoptera</taxon>
        <taxon>Glossata</taxon>
        <taxon>Ditrysia</taxon>
        <taxon>Noctuoidea</taxon>
        <taxon>Erebidae</taxon>
        <taxon>Arctiinae</taxon>
        <taxon>Arctia</taxon>
    </lineage>
</organism>
<accession>A0A8S1ATL4</accession>
<comment type="caution">
    <text evidence="1">The sequence shown here is derived from an EMBL/GenBank/DDBJ whole genome shotgun (WGS) entry which is preliminary data.</text>
</comment>
<dbReference type="AlphaFoldDB" id="A0A8S1ATL4"/>
<sequence>MDTGVWGSEPSSIGTWIFCSRPVISSSAAVSPSVRAPKYAPDPEKAAEPAVAGISVRVLDLDLPLRLVATFGGNNMAEGFAK</sequence>
<name>A0A8S1ATL4_ARCPL</name>
<reference evidence="1 2" key="1">
    <citation type="submission" date="2020-04" db="EMBL/GenBank/DDBJ databases">
        <authorList>
            <person name="Wallbank WR R."/>
            <person name="Pardo Diaz C."/>
            <person name="Kozak K."/>
            <person name="Martin S."/>
            <person name="Jiggins C."/>
            <person name="Moest M."/>
            <person name="Warren A I."/>
            <person name="Byers J.R.P. K."/>
            <person name="Montejo-Kovacevich G."/>
            <person name="Yen C E."/>
        </authorList>
    </citation>
    <scope>NUCLEOTIDE SEQUENCE [LARGE SCALE GENOMIC DNA]</scope>
</reference>
<dbReference type="EMBL" id="CADEBC010000540">
    <property type="protein sequence ID" value="CAB3249794.1"/>
    <property type="molecule type" value="Genomic_DNA"/>
</dbReference>
<gene>
    <name evidence="1" type="ORF">APLA_LOCUS12281</name>
</gene>